<proteinExistence type="predicted"/>
<organism evidence="2 3">
    <name type="scientific">Collybia nuda</name>
    <dbReference type="NCBI Taxonomy" id="64659"/>
    <lineage>
        <taxon>Eukaryota</taxon>
        <taxon>Fungi</taxon>
        <taxon>Dikarya</taxon>
        <taxon>Basidiomycota</taxon>
        <taxon>Agaricomycotina</taxon>
        <taxon>Agaricomycetes</taxon>
        <taxon>Agaricomycetidae</taxon>
        <taxon>Agaricales</taxon>
        <taxon>Tricholomatineae</taxon>
        <taxon>Clitocybaceae</taxon>
        <taxon>Collybia</taxon>
    </lineage>
</organism>
<keyword evidence="3" id="KW-1185">Reference proteome</keyword>
<sequence length="55" mass="6496">MMHIFTQNQTSIYNQAPNLYTNHTPSPRHPRCTTPTKQELVPSSKYEKEAFPDRY</sequence>
<accession>A0A9P6CIH5</accession>
<feature type="compositionally biased region" description="Basic and acidic residues" evidence="1">
    <location>
        <begin position="45"/>
        <end position="55"/>
    </location>
</feature>
<gene>
    <name evidence="2" type="ORF">BDZ94DRAFT_1262373</name>
</gene>
<name>A0A9P6CIH5_9AGAR</name>
<protein>
    <submittedName>
        <fullName evidence="2">Uncharacterized protein</fullName>
    </submittedName>
</protein>
<evidence type="ECO:0000256" key="1">
    <source>
        <dbReference type="SAM" id="MobiDB-lite"/>
    </source>
</evidence>
<feature type="region of interest" description="Disordered" evidence="1">
    <location>
        <begin position="17"/>
        <end position="55"/>
    </location>
</feature>
<evidence type="ECO:0000313" key="3">
    <source>
        <dbReference type="Proteomes" id="UP000807353"/>
    </source>
</evidence>
<reference evidence="2" key="1">
    <citation type="submission" date="2020-11" db="EMBL/GenBank/DDBJ databases">
        <authorList>
            <consortium name="DOE Joint Genome Institute"/>
            <person name="Ahrendt S."/>
            <person name="Riley R."/>
            <person name="Andreopoulos W."/>
            <person name="Labutti K."/>
            <person name="Pangilinan J."/>
            <person name="Ruiz-Duenas F.J."/>
            <person name="Barrasa J.M."/>
            <person name="Sanchez-Garcia M."/>
            <person name="Camarero S."/>
            <person name="Miyauchi S."/>
            <person name="Serrano A."/>
            <person name="Linde D."/>
            <person name="Babiker R."/>
            <person name="Drula E."/>
            <person name="Ayuso-Fernandez I."/>
            <person name="Pacheco R."/>
            <person name="Padilla G."/>
            <person name="Ferreira P."/>
            <person name="Barriuso J."/>
            <person name="Kellner H."/>
            <person name="Castanera R."/>
            <person name="Alfaro M."/>
            <person name="Ramirez L."/>
            <person name="Pisabarro A.G."/>
            <person name="Kuo A."/>
            <person name="Tritt A."/>
            <person name="Lipzen A."/>
            <person name="He G."/>
            <person name="Yan M."/>
            <person name="Ng V."/>
            <person name="Cullen D."/>
            <person name="Martin F."/>
            <person name="Rosso M.-N."/>
            <person name="Henrissat B."/>
            <person name="Hibbett D."/>
            <person name="Martinez A.T."/>
            <person name="Grigoriev I.V."/>
        </authorList>
    </citation>
    <scope>NUCLEOTIDE SEQUENCE</scope>
    <source>
        <strain evidence="2">CBS 247.69</strain>
    </source>
</reference>
<comment type="caution">
    <text evidence="2">The sequence shown here is derived from an EMBL/GenBank/DDBJ whole genome shotgun (WGS) entry which is preliminary data.</text>
</comment>
<dbReference type="EMBL" id="MU150277">
    <property type="protein sequence ID" value="KAF9461889.1"/>
    <property type="molecule type" value="Genomic_DNA"/>
</dbReference>
<evidence type="ECO:0000313" key="2">
    <source>
        <dbReference type="EMBL" id="KAF9461889.1"/>
    </source>
</evidence>
<dbReference type="Proteomes" id="UP000807353">
    <property type="component" value="Unassembled WGS sequence"/>
</dbReference>
<dbReference type="AlphaFoldDB" id="A0A9P6CIH5"/>